<feature type="domain" description="Glycosyl transferase family 1" evidence="3">
    <location>
        <begin position="221"/>
        <end position="366"/>
    </location>
</feature>
<gene>
    <name evidence="5" type="ORF">GA0070214_105160</name>
</gene>
<evidence type="ECO:0000256" key="1">
    <source>
        <dbReference type="ARBA" id="ARBA00022676"/>
    </source>
</evidence>
<dbReference type="Gene3D" id="3.40.50.2000">
    <property type="entry name" value="Glycogen Phosphorylase B"/>
    <property type="match status" value="2"/>
</dbReference>
<dbReference type="Pfam" id="PF00534">
    <property type="entry name" value="Glycos_transf_1"/>
    <property type="match status" value="1"/>
</dbReference>
<dbReference type="GO" id="GO:0016757">
    <property type="term" value="F:glycosyltransferase activity"/>
    <property type="evidence" value="ECO:0007669"/>
    <property type="project" value="UniProtKB-KW"/>
</dbReference>
<protein>
    <submittedName>
        <fullName evidence="5">Glycosyltransferase involved in cell wall bisynthesis</fullName>
    </submittedName>
</protein>
<accession>A0A1C4X649</accession>
<dbReference type="InterPro" id="IPR028098">
    <property type="entry name" value="Glyco_trans_4-like_N"/>
</dbReference>
<feature type="domain" description="Glycosyltransferase subfamily 4-like N-terminal" evidence="4">
    <location>
        <begin position="28"/>
        <end position="169"/>
    </location>
</feature>
<evidence type="ECO:0000256" key="2">
    <source>
        <dbReference type="ARBA" id="ARBA00022679"/>
    </source>
</evidence>
<dbReference type="Pfam" id="PF13579">
    <property type="entry name" value="Glyco_trans_4_4"/>
    <property type="match status" value="1"/>
</dbReference>
<dbReference type="InterPro" id="IPR001296">
    <property type="entry name" value="Glyco_trans_1"/>
</dbReference>
<keyword evidence="1" id="KW-0328">Glycosyltransferase</keyword>
<reference evidence="6" key="1">
    <citation type="submission" date="2016-06" db="EMBL/GenBank/DDBJ databases">
        <authorList>
            <person name="Varghese N."/>
            <person name="Submissions Spin"/>
        </authorList>
    </citation>
    <scope>NUCLEOTIDE SEQUENCE [LARGE SCALE GENOMIC DNA]</scope>
    <source>
        <strain evidence="6">DSM 45246</strain>
    </source>
</reference>
<name>A0A1C4X649_9ACTN</name>
<sequence length="398" mass="43654">MTTRAPADDRPLRILQVTTTPTGGDWFLDQVTGLRDRGHDVLAVVPGEGPLATRLRQAQVPLRIVPLAGWHPHKLPRVAAAELRLVRLIRQFRPDVVHAHLLKANVACRVASLLAGRPLHVNQVTGMIHLHSPWLRRIDMTTLSRADVLITSCRAFAERYRTFGAREVAVSYYGCDVHALDPTASGEPFRKEFGLAADTPTVGMVAHMYPSRIRAYREVGVKGHEVLIDAVPDLLSRVPDAHVFVIGDQLVGDGAYRRLLEERARRRGVDGRVHFTGHRADKQHVIAGLDVLVSPSLEESACYAMVEALLMEKGAVASDVGGLPDTVQHEETGLLVPPADPHALAAAVAELLSDPDRRRKMGRLGRTRCLARFDISRTVAQVESIYRSALVGSARAGR</sequence>
<evidence type="ECO:0000313" key="5">
    <source>
        <dbReference type="EMBL" id="SCF03946.1"/>
    </source>
</evidence>
<dbReference type="AlphaFoldDB" id="A0A1C4X649"/>
<dbReference type="PANTHER" id="PTHR12526">
    <property type="entry name" value="GLYCOSYLTRANSFERASE"/>
    <property type="match status" value="1"/>
</dbReference>
<dbReference type="RefSeq" id="WP_091263397.1">
    <property type="nucleotide sequence ID" value="NZ_FMCS01000005.1"/>
</dbReference>
<dbReference type="PANTHER" id="PTHR12526:SF636">
    <property type="entry name" value="BLL3647 PROTEIN"/>
    <property type="match status" value="1"/>
</dbReference>
<dbReference type="EMBL" id="FMCS01000005">
    <property type="protein sequence ID" value="SCF03946.1"/>
    <property type="molecule type" value="Genomic_DNA"/>
</dbReference>
<dbReference type="CDD" id="cd03801">
    <property type="entry name" value="GT4_PimA-like"/>
    <property type="match status" value="1"/>
</dbReference>
<evidence type="ECO:0000259" key="4">
    <source>
        <dbReference type="Pfam" id="PF13579"/>
    </source>
</evidence>
<keyword evidence="6" id="KW-1185">Reference proteome</keyword>
<keyword evidence="2 5" id="KW-0808">Transferase</keyword>
<proteinExistence type="predicted"/>
<organism evidence="5 6">
    <name type="scientific">Micromonospora chaiyaphumensis</name>
    <dbReference type="NCBI Taxonomy" id="307119"/>
    <lineage>
        <taxon>Bacteria</taxon>
        <taxon>Bacillati</taxon>
        <taxon>Actinomycetota</taxon>
        <taxon>Actinomycetes</taxon>
        <taxon>Micromonosporales</taxon>
        <taxon>Micromonosporaceae</taxon>
        <taxon>Micromonospora</taxon>
    </lineage>
</organism>
<evidence type="ECO:0000259" key="3">
    <source>
        <dbReference type="Pfam" id="PF00534"/>
    </source>
</evidence>
<evidence type="ECO:0000313" key="6">
    <source>
        <dbReference type="Proteomes" id="UP000199629"/>
    </source>
</evidence>
<dbReference type="SUPFAM" id="SSF53756">
    <property type="entry name" value="UDP-Glycosyltransferase/glycogen phosphorylase"/>
    <property type="match status" value="1"/>
</dbReference>
<dbReference type="Proteomes" id="UP000199629">
    <property type="component" value="Unassembled WGS sequence"/>
</dbReference>